<reference evidence="1 2" key="2">
    <citation type="journal article" date="2014" name="J. Gen. Appl. Microbiol.">
        <title>The early diverging ascomycetous budding yeast Saitoella complicata has three histone deacetylases belonging to the Clr6, Hos2, and Rpd3 lineages.</title>
        <authorList>
            <person name="Nishida H."/>
            <person name="Matsumoto T."/>
            <person name="Kondo S."/>
            <person name="Hamamoto M."/>
            <person name="Yoshikawa H."/>
        </authorList>
    </citation>
    <scope>NUCLEOTIDE SEQUENCE [LARGE SCALE GENOMIC DNA]</scope>
    <source>
        <strain evidence="1 2">NRRL Y-17804</strain>
    </source>
</reference>
<name>A0A0E9NIT1_SAICN</name>
<gene>
    <name evidence="1" type="ORF">G7K_3735-t1</name>
</gene>
<evidence type="ECO:0000313" key="2">
    <source>
        <dbReference type="Proteomes" id="UP000033140"/>
    </source>
</evidence>
<dbReference type="AlphaFoldDB" id="A0A0E9NIT1"/>
<sequence>MIKDSSWIEGVAGHVLPGHGLYLPHFSLPEPLPFNSPDIWSLSAQVIPRSLHRQRPLEVLIQHSMPAKSNNPVRHTIGASPPPVVVINEPVPRFSFQFKRFSHTNLQLKIPSAATFSTLPTTQVTGATAQVTPVSVAAASQHKHLDRKLSKKDRKAAAKNYELANLVSAFIAKPTSAQKVTTAQYKERKKALKGLQSPDDAAGIIRLLAGMPEPAGSVEEQQLKEMGCAIGRPLKVDTERISAFVYWWGFEIAVPRSQMPRLAQAKNSTEAILNLLSAMAPMEFSAIRPMSRIIVAYINSEYATAANQDRGQGIVLAATWLLPLVVVPRPWDL</sequence>
<proteinExistence type="predicted"/>
<organism evidence="1 2">
    <name type="scientific">Saitoella complicata (strain BCRC 22490 / CBS 7301 / JCM 7358 / NBRC 10748 / NRRL Y-17804)</name>
    <dbReference type="NCBI Taxonomy" id="698492"/>
    <lineage>
        <taxon>Eukaryota</taxon>
        <taxon>Fungi</taxon>
        <taxon>Dikarya</taxon>
        <taxon>Ascomycota</taxon>
        <taxon>Taphrinomycotina</taxon>
        <taxon>Taphrinomycotina incertae sedis</taxon>
        <taxon>Saitoella</taxon>
    </lineage>
</organism>
<comment type="caution">
    <text evidence="1">The sequence shown here is derived from an EMBL/GenBank/DDBJ whole genome shotgun (WGS) entry which is preliminary data.</text>
</comment>
<keyword evidence="2" id="KW-1185">Reference proteome</keyword>
<dbReference type="EMBL" id="BACD03000024">
    <property type="protein sequence ID" value="GAO49586.1"/>
    <property type="molecule type" value="Genomic_DNA"/>
</dbReference>
<reference evidence="1 2" key="3">
    <citation type="journal article" date="2015" name="Genome Announc.">
        <title>Draft Genome Sequence of the Archiascomycetous Yeast Saitoella complicata.</title>
        <authorList>
            <person name="Yamauchi K."/>
            <person name="Kondo S."/>
            <person name="Hamamoto M."/>
            <person name="Takahashi Y."/>
            <person name="Ogura Y."/>
            <person name="Hayashi T."/>
            <person name="Nishida H."/>
        </authorList>
    </citation>
    <scope>NUCLEOTIDE SEQUENCE [LARGE SCALE GENOMIC DNA]</scope>
    <source>
        <strain evidence="1 2">NRRL Y-17804</strain>
    </source>
</reference>
<protein>
    <submittedName>
        <fullName evidence="1">Uncharacterized protein</fullName>
    </submittedName>
</protein>
<evidence type="ECO:0000313" key="1">
    <source>
        <dbReference type="EMBL" id="GAO49586.1"/>
    </source>
</evidence>
<accession>A0A0E9NIT1</accession>
<reference evidence="1 2" key="1">
    <citation type="journal article" date="2011" name="J. Gen. Appl. Microbiol.">
        <title>Draft genome sequencing of the enigmatic yeast Saitoella complicata.</title>
        <authorList>
            <person name="Nishida H."/>
            <person name="Hamamoto M."/>
            <person name="Sugiyama J."/>
        </authorList>
    </citation>
    <scope>NUCLEOTIDE SEQUENCE [LARGE SCALE GENOMIC DNA]</scope>
    <source>
        <strain evidence="1 2">NRRL Y-17804</strain>
    </source>
</reference>
<dbReference type="Proteomes" id="UP000033140">
    <property type="component" value="Unassembled WGS sequence"/>
</dbReference>